<evidence type="ECO:0000256" key="2">
    <source>
        <dbReference type="SAM" id="SignalP"/>
    </source>
</evidence>
<keyword evidence="4" id="KW-1185">Reference proteome</keyword>
<feature type="compositionally biased region" description="Polar residues" evidence="1">
    <location>
        <begin position="44"/>
        <end position="56"/>
    </location>
</feature>
<evidence type="ECO:0000256" key="1">
    <source>
        <dbReference type="SAM" id="MobiDB-lite"/>
    </source>
</evidence>
<proteinExistence type="predicted"/>
<organism evidence="3 4">
    <name type="scientific">Muraenolepis orangiensis</name>
    <name type="common">Patagonian moray cod</name>
    <dbReference type="NCBI Taxonomy" id="630683"/>
    <lineage>
        <taxon>Eukaryota</taxon>
        <taxon>Metazoa</taxon>
        <taxon>Chordata</taxon>
        <taxon>Craniata</taxon>
        <taxon>Vertebrata</taxon>
        <taxon>Euteleostomi</taxon>
        <taxon>Actinopterygii</taxon>
        <taxon>Neopterygii</taxon>
        <taxon>Teleostei</taxon>
        <taxon>Neoteleostei</taxon>
        <taxon>Acanthomorphata</taxon>
        <taxon>Zeiogadaria</taxon>
        <taxon>Gadariae</taxon>
        <taxon>Gadiformes</taxon>
        <taxon>Muraenolepidoidei</taxon>
        <taxon>Muraenolepididae</taxon>
        <taxon>Muraenolepis</taxon>
    </lineage>
</organism>
<reference evidence="3" key="1">
    <citation type="submission" date="2022-07" db="EMBL/GenBank/DDBJ databases">
        <title>Chromosome-level genome of Muraenolepis orangiensis.</title>
        <authorList>
            <person name="Kim J."/>
        </authorList>
    </citation>
    <scope>NUCLEOTIDE SEQUENCE</scope>
    <source>
        <strain evidence="3">KU_S4_2022</strain>
        <tissue evidence="3">Muscle</tissue>
    </source>
</reference>
<evidence type="ECO:0000313" key="3">
    <source>
        <dbReference type="EMBL" id="KAJ3589210.1"/>
    </source>
</evidence>
<accession>A0A9Q0I8I6</accession>
<sequence length="77" mass="8039">MQFLLLLPLLLLDTRTAAPLLAHPPPTPPSPSPSPSGPGSLLGDQQTLSGTRSVTGQRAPEEGTICSIRRGATNVER</sequence>
<keyword evidence="2" id="KW-0732">Signal</keyword>
<feature type="chain" id="PRO_5040499783" evidence="2">
    <location>
        <begin position="18"/>
        <end position="77"/>
    </location>
</feature>
<comment type="caution">
    <text evidence="3">The sequence shown here is derived from an EMBL/GenBank/DDBJ whole genome shotgun (WGS) entry which is preliminary data.</text>
</comment>
<dbReference type="EMBL" id="JANIIK010000115">
    <property type="protein sequence ID" value="KAJ3589210.1"/>
    <property type="molecule type" value="Genomic_DNA"/>
</dbReference>
<dbReference type="Proteomes" id="UP001148018">
    <property type="component" value="Unassembled WGS sequence"/>
</dbReference>
<dbReference type="AlphaFoldDB" id="A0A9Q0I8I6"/>
<feature type="signal peptide" evidence="2">
    <location>
        <begin position="1"/>
        <end position="17"/>
    </location>
</feature>
<feature type="compositionally biased region" description="Pro residues" evidence="1">
    <location>
        <begin position="22"/>
        <end position="36"/>
    </location>
</feature>
<protein>
    <submittedName>
        <fullName evidence="3">Uncharacterized protein</fullName>
    </submittedName>
</protein>
<name>A0A9Q0I8I6_9TELE</name>
<feature type="region of interest" description="Disordered" evidence="1">
    <location>
        <begin position="19"/>
        <end position="77"/>
    </location>
</feature>
<evidence type="ECO:0000313" key="4">
    <source>
        <dbReference type="Proteomes" id="UP001148018"/>
    </source>
</evidence>
<gene>
    <name evidence="3" type="ORF">NHX12_010057</name>
</gene>